<reference evidence="1 2" key="1">
    <citation type="submission" date="2018-06" db="EMBL/GenBank/DDBJ databases">
        <title>Whole genome sequencing of four bacterial strains from South Shetland trench revealing bio-synthetic gene clusters.</title>
        <authorList>
            <person name="Abdel-Mageed W.M."/>
            <person name="Lehri B."/>
            <person name="Jarmusch S.A."/>
            <person name="Miranda K."/>
            <person name="Goodfellow M."/>
            <person name="Jaspars M."/>
            <person name="Karlyshev A.V."/>
        </authorList>
    </citation>
    <scope>NUCLEOTIDE SEQUENCE [LARGE SCALE GENOMIC DNA]</scope>
    <source>
        <strain evidence="1 2">SST1</strain>
    </source>
</reference>
<organism evidence="1 2">
    <name type="scientific">Dietzia maris</name>
    <dbReference type="NCBI Taxonomy" id="37915"/>
    <lineage>
        <taxon>Bacteria</taxon>
        <taxon>Bacillati</taxon>
        <taxon>Actinomycetota</taxon>
        <taxon>Actinomycetes</taxon>
        <taxon>Mycobacteriales</taxon>
        <taxon>Dietziaceae</taxon>
        <taxon>Dietzia</taxon>
    </lineage>
</organism>
<proteinExistence type="predicted"/>
<sequence>MWSFLGEALGPPPPVGGGGMGLGGADDLGGAIVVLAAHVAAEDAAVLGAVMSDQSQRLGSGDNRRVAPVAVQSSLTRPTRQAVQTRNSFMVSPPFPLLVYHHTSTLAY</sequence>
<dbReference type="EMBL" id="QNTT01000127">
    <property type="protein sequence ID" value="RBA29121.1"/>
    <property type="molecule type" value="Genomic_DNA"/>
</dbReference>
<protein>
    <submittedName>
        <fullName evidence="1">Uncharacterized protein</fullName>
    </submittedName>
</protein>
<dbReference type="Proteomes" id="UP000252187">
    <property type="component" value="Unassembled WGS sequence"/>
</dbReference>
<evidence type="ECO:0000313" key="2">
    <source>
        <dbReference type="Proteomes" id="UP000252187"/>
    </source>
</evidence>
<dbReference type="AlphaFoldDB" id="A0A365P3I3"/>
<name>A0A365P3I3_9ACTN</name>
<accession>A0A365P3I3</accession>
<evidence type="ECO:0000313" key="1">
    <source>
        <dbReference type="EMBL" id="RBA29121.1"/>
    </source>
</evidence>
<gene>
    <name evidence="1" type="ORF">DQ226_18550</name>
</gene>
<comment type="caution">
    <text evidence="1">The sequence shown here is derived from an EMBL/GenBank/DDBJ whole genome shotgun (WGS) entry which is preliminary data.</text>
</comment>